<dbReference type="FunFam" id="1.20.245.10:FF:000002">
    <property type="entry name" value="Lipoxygenase"/>
    <property type="match status" value="1"/>
</dbReference>
<dbReference type="Pfam" id="PF00305">
    <property type="entry name" value="Lipoxygenase"/>
    <property type="match status" value="2"/>
</dbReference>
<dbReference type="InterPro" id="IPR036226">
    <property type="entry name" value="LipOase_C_sf"/>
</dbReference>
<evidence type="ECO:0000256" key="7">
    <source>
        <dbReference type="ARBA" id="ARBA00022767"/>
    </source>
</evidence>
<dbReference type="CDD" id="cd01751">
    <property type="entry name" value="PLAT_LH2"/>
    <property type="match status" value="1"/>
</dbReference>
<evidence type="ECO:0000256" key="8">
    <source>
        <dbReference type="ARBA" id="ARBA00022832"/>
    </source>
</evidence>
<dbReference type="Gene3D" id="2.60.60.20">
    <property type="entry name" value="PLAT/LH2 domain"/>
    <property type="match status" value="1"/>
</dbReference>
<dbReference type="InterPro" id="IPR000907">
    <property type="entry name" value="LipOase"/>
</dbReference>
<dbReference type="PRINTS" id="PR00468">
    <property type="entry name" value="PLTLPOXGNASE"/>
</dbReference>
<evidence type="ECO:0000259" key="17">
    <source>
        <dbReference type="PROSITE" id="PS51393"/>
    </source>
</evidence>
<dbReference type="GO" id="GO:0046872">
    <property type="term" value="F:metal ion binding"/>
    <property type="evidence" value="ECO:0007669"/>
    <property type="project" value="UniProtKB-KW"/>
</dbReference>
<name>A0A9W7JHA1_HIBTR</name>
<keyword evidence="13" id="KW-0443">Lipid metabolism</keyword>
<keyword evidence="14" id="KW-0275">Fatty acid biosynthesis</keyword>
<feature type="domain" description="Lipoxygenase" evidence="17">
    <location>
        <begin position="202"/>
        <end position="842"/>
    </location>
</feature>
<gene>
    <name evidence="18" type="ORF">HRI_005223800</name>
</gene>
<dbReference type="FunFam" id="3.10.450.60:FF:000005">
    <property type="entry name" value="Lipoxygenase"/>
    <property type="match status" value="1"/>
</dbReference>
<dbReference type="Proteomes" id="UP001165190">
    <property type="component" value="Unassembled WGS sequence"/>
</dbReference>
<evidence type="ECO:0000313" key="19">
    <source>
        <dbReference type="Proteomes" id="UP001165190"/>
    </source>
</evidence>
<feature type="domain" description="PLAT" evidence="16">
    <location>
        <begin position="79"/>
        <end position="199"/>
    </location>
</feature>
<accession>A0A9W7JHA1</accession>
<evidence type="ECO:0000256" key="14">
    <source>
        <dbReference type="ARBA" id="ARBA00023160"/>
    </source>
</evidence>
<dbReference type="PROSITE" id="PS51393">
    <property type="entry name" value="LIPOXYGENASE_3"/>
    <property type="match status" value="1"/>
</dbReference>
<keyword evidence="7" id="KW-0925">Oxylipin biosynthesis</keyword>
<dbReference type="SMART" id="SM00308">
    <property type="entry name" value="LH2"/>
    <property type="match status" value="1"/>
</dbReference>
<comment type="subcellular location">
    <subcellularLocation>
        <location evidence="1">Plastid</location>
        <location evidence="1">Chloroplast</location>
    </subcellularLocation>
</comment>
<evidence type="ECO:0000256" key="12">
    <source>
        <dbReference type="ARBA" id="ARBA00023004"/>
    </source>
</evidence>
<evidence type="ECO:0000256" key="13">
    <source>
        <dbReference type="ARBA" id="ARBA00023098"/>
    </source>
</evidence>
<dbReference type="InterPro" id="IPR001024">
    <property type="entry name" value="PLAT/LH2_dom"/>
</dbReference>
<organism evidence="18 19">
    <name type="scientific">Hibiscus trionum</name>
    <name type="common">Flower of an hour</name>
    <dbReference type="NCBI Taxonomy" id="183268"/>
    <lineage>
        <taxon>Eukaryota</taxon>
        <taxon>Viridiplantae</taxon>
        <taxon>Streptophyta</taxon>
        <taxon>Embryophyta</taxon>
        <taxon>Tracheophyta</taxon>
        <taxon>Spermatophyta</taxon>
        <taxon>Magnoliopsida</taxon>
        <taxon>eudicotyledons</taxon>
        <taxon>Gunneridae</taxon>
        <taxon>Pentapetalae</taxon>
        <taxon>rosids</taxon>
        <taxon>malvids</taxon>
        <taxon>Malvales</taxon>
        <taxon>Malvaceae</taxon>
        <taxon>Malvoideae</taxon>
        <taxon>Hibiscus</taxon>
    </lineage>
</organism>
<dbReference type="EMBL" id="BSYR01000078">
    <property type="protein sequence ID" value="GMJ15546.1"/>
    <property type="molecule type" value="Genomic_DNA"/>
</dbReference>
<dbReference type="InterPro" id="IPR042057">
    <property type="entry name" value="Lipoxy_PLAT/LH2"/>
</dbReference>
<evidence type="ECO:0000256" key="11">
    <source>
        <dbReference type="ARBA" id="ARBA00023002"/>
    </source>
</evidence>
<dbReference type="PROSITE" id="PS50095">
    <property type="entry name" value="PLAT"/>
    <property type="match status" value="1"/>
</dbReference>
<dbReference type="SUPFAM" id="SSF48484">
    <property type="entry name" value="Lipoxigenase"/>
    <property type="match status" value="1"/>
</dbReference>
<keyword evidence="12" id="KW-0408">Iron</keyword>
<evidence type="ECO:0000256" key="9">
    <source>
        <dbReference type="ARBA" id="ARBA00022946"/>
    </source>
</evidence>
<keyword evidence="3" id="KW-0444">Lipid biosynthesis</keyword>
<keyword evidence="4" id="KW-0150">Chloroplast</keyword>
<dbReference type="GO" id="GO:0034440">
    <property type="term" value="P:lipid oxidation"/>
    <property type="evidence" value="ECO:0007669"/>
    <property type="project" value="InterPro"/>
</dbReference>
<evidence type="ECO:0000256" key="3">
    <source>
        <dbReference type="ARBA" id="ARBA00022516"/>
    </source>
</evidence>
<dbReference type="InterPro" id="IPR036392">
    <property type="entry name" value="PLAT/LH2_dom_sf"/>
</dbReference>
<dbReference type="Gene3D" id="4.10.375.10">
    <property type="entry name" value="Lipoxygenase-1, Domain 2"/>
    <property type="match status" value="1"/>
</dbReference>
<dbReference type="GO" id="GO:0016165">
    <property type="term" value="F:linoleate 13S-lipoxygenase activity"/>
    <property type="evidence" value="ECO:0007669"/>
    <property type="project" value="UniProtKB-ARBA"/>
</dbReference>
<protein>
    <submittedName>
        <fullName evidence="18">ARABIODOPSIS THALIANA LIPOXYGENASE 2, lipoxygenase 2</fullName>
    </submittedName>
</protein>
<evidence type="ECO:0000313" key="18">
    <source>
        <dbReference type="EMBL" id="GMJ15546.1"/>
    </source>
</evidence>
<dbReference type="GO" id="GO:0031408">
    <property type="term" value="P:oxylipin biosynthetic process"/>
    <property type="evidence" value="ECO:0007669"/>
    <property type="project" value="UniProtKB-KW"/>
</dbReference>
<dbReference type="Gene3D" id="3.10.450.60">
    <property type="match status" value="1"/>
</dbReference>
<comment type="caution">
    <text evidence="15">Lacks conserved residue(s) required for the propagation of feature annotation.</text>
</comment>
<evidence type="ECO:0000256" key="4">
    <source>
        <dbReference type="ARBA" id="ARBA00022528"/>
    </source>
</evidence>
<keyword evidence="9" id="KW-0809">Transit peptide</keyword>
<keyword evidence="5" id="KW-0934">Plastid</keyword>
<keyword evidence="6" id="KW-0479">Metal-binding</keyword>
<reference evidence="18" key="1">
    <citation type="submission" date="2023-05" db="EMBL/GenBank/DDBJ databases">
        <title>Genome and transcriptome analyses reveal genes involved in the formation of fine ridges on petal epidermal cells in Hibiscus trionum.</title>
        <authorList>
            <person name="Koshimizu S."/>
            <person name="Masuda S."/>
            <person name="Ishii T."/>
            <person name="Shirasu K."/>
            <person name="Hoshino A."/>
            <person name="Arita M."/>
        </authorList>
    </citation>
    <scope>NUCLEOTIDE SEQUENCE</scope>
    <source>
        <strain evidence="18">Hamamatsu line</strain>
    </source>
</reference>
<evidence type="ECO:0000259" key="16">
    <source>
        <dbReference type="PROSITE" id="PS50095"/>
    </source>
</evidence>
<dbReference type="SUPFAM" id="SSF49723">
    <property type="entry name" value="Lipase/lipooxygenase domain (PLAT/LH2 domain)"/>
    <property type="match status" value="1"/>
</dbReference>
<evidence type="ECO:0000256" key="10">
    <source>
        <dbReference type="ARBA" id="ARBA00022964"/>
    </source>
</evidence>
<dbReference type="OrthoDB" id="407298at2759"/>
<dbReference type="Pfam" id="PF01477">
    <property type="entry name" value="PLAT"/>
    <property type="match status" value="1"/>
</dbReference>
<dbReference type="PANTHER" id="PTHR11771">
    <property type="entry name" value="LIPOXYGENASE"/>
    <property type="match status" value="1"/>
</dbReference>
<dbReference type="GO" id="GO:0009507">
    <property type="term" value="C:chloroplast"/>
    <property type="evidence" value="ECO:0007669"/>
    <property type="project" value="UniProtKB-SubCell"/>
</dbReference>
<dbReference type="Gene3D" id="1.20.245.10">
    <property type="entry name" value="Lipoxygenase-1, Domain 5"/>
    <property type="match status" value="1"/>
</dbReference>
<dbReference type="InterPro" id="IPR013819">
    <property type="entry name" value="LipOase_C"/>
</dbReference>
<keyword evidence="10" id="KW-0223">Dioxygenase</keyword>
<dbReference type="InterPro" id="IPR001246">
    <property type="entry name" value="LipOase_plant"/>
</dbReference>
<sequence length="842" mass="96624">MLKPQACQFDSIKTVLLPLKQPFLLGSVFPFSSPRPSFNKARNNSKLVYFTRDIKAVTAGTEKAVGVKATVTVKQTLSSMANFGLSRGVDVIQDLLGRTLLLELVSAELDPSTGGEKETIKGYARQVSKEKDGVKYEAKFEVPAGFGEVGAVLVENEHHREMYLQEIVLLGFHNGPVHVKCSSWVHSKFDNPHKRVFFTNKSYLPWQTPSGLKKLREEELKLLRGDGQGERKWFDRVYDYDVYNDLGDPDTDLSKKRPVIGGKQFPYPRRCRTGRPMCDADPVSEQKTSVLPYVPRDEVFSEVKLLTFSINYLYCSLRLLPSPTMFCGSNLLRRSIRMFWTRDEEFARQTLAGCNPFGIRLVTEWPLKSKLDPKIYGPSESAITKELIERQIKGYMTVDEAIKQKKLFILDYHDWFLPYVEKVRNVEGTTLYGSRSLFFLNPDETLRPLAIELTRPPMDGKPAWKSVYTPSWNSTDVWLWRLAKAHVSAHDSFHHHMISHWLRSHCCTEIYVLAANRQLSEMHPIYRLLHRHFRYTMETNVLGRQFLINADGIIESNLNPNKYSVELSSLAYSQEWRFDHQGLPADLISRGMAVEDATAPHGLRLAIKDYPFANDGLILWDAIKQWISEYVNHYYSKSSFVESDEELQAWWKEIRTVGHFDKKDEPWWPDLRTPQDLVEILTTIVWVCSGHHASVNFVQYAYSGYVPNRPTIARTKMPDEDPSEEQWKHFLENPEAVLLECLPSRIQTTKVMAVVDVLSCHSPDEEYIGETIEPSWAENPEIKAAFDRFHGRLVELERVVDQRNGDKNLKNRSGAGIIPYEYLKPFSEPGMTGKGVPNSISI</sequence>
<dbReference type="AlphaFoldDB" id="A0A9W7JHA1"/>
<evidence type="ECO:0000256" key="6">
    <source>
        <dbReference type="ARBA" id="ARBA00022723"/>
    </source>
</evidence>
<evidence type="ECO:0000256" key="2">
    <source>
        <dbReference type="ARBA" id="ARBA00009419"/>
    </source>
</evidence>
<dbReference type="GO" id="GO:0006633">
    <property type="term" value="P:fatty acid biosynthetic process"/>
    <property type="evidence" value="ECO:0007669"/>
    <property type="project" value="UniProtKB-KW"/>
</dbReference>
<comment type="similarity">
    <text evidence="2">Belongs to the lipoxygenase family.</text>
</comment>
<evidence type="ECO:0000256" key="1">
    <source>
        <dbReference type="ARBA" id="ARBA00004229"/>
    </source>
</evidence>
<evidence type="ECO:0000256" key="5">
    <source>
        <dbReference type="ARBA" id="ARBA00022640"/>
    </source>
</evidence>
<evidence type="ECO:0000256" key="15">
    <source>
        <dbReference type="PROSITE-ProRule" id="PRU00152"/>
    </source>
</evidence>
<keyword evidence="8" id="KW-0276">Fatty acid metabolism</keyword>
<keyword evidence="19" id="KW-1185">Reference proteome</keyword>
<keyword evidence="11" id="KW-0560">Oxidoreductase</keyword>
<dbReference type="PRINTS" id="PR00087">
    <property type="entry name" value="LIPOXYGENASE"/>
</dbReference>
<proteinExistence type="inferred from homology"/>
<comment type="caution">
    <text evidence="18">The sequence shown here is derived from an EMBL/GenBank/DDBJ whole genome shotgun (WGS) entry which is preliminary data.</text>
</comment>